<dbReference type="PROSITE" id="PS01129">
    <property type="entry name" value="PSI_RLU"/>
    <property type="match status" value="1"/>
</dbReference>
<dbReference type="PANTHER" id="PTHR21600:SF89">
    <property type="entry name" value="RIBOSOMAL LARGE SUBUNIT PSEUDOURIDINE SYNTHASE A"/>
    <property type="match status" value="1"/>
</dbReference>
<dbReference type="Proteomes" id="UP000824156">
    <property type="component" value="Unassembled WGS sequence"/>
</dbReference>
<sequence length="560" mass="64378">MDNCTTNKYFHKFSSDIKGIALPENFTYPFDYRPHELAKLASQQVQDYLKSQNGFSHDFGLTDPKTAAASGKMFGVLIVEQKNGEIGFLAAYSGKLENSLYSSYFVPPVYDHLDENGFFIKEEKQISAINQTIELLAKAPQLKVLNKKYDWLACSVDNHIKDFKALHKANKASRKKLRKQADDNLESTKTLELYQNLENQSHYDQYIFKTIKAHWKKRLKPLKSAIDKHNRRIANLKEERKLRSAALQNKLFAHYEFLNYAGQKASLLDIFKHRIPPSGAGACAAPKLLNYAYKNGMKPIAMAEYWWGKSPSSEIRFHGNYYPSCKSKCEPILNHMLLGLSVDPNPLSLIQAPSKLFDIVFEDEAVIIINKQPNVLSVPGKQNLPSVQIELAKQYPDIETLWIVHRLDMATSGIIIFAKTKDYYTFLQKQFLDNRIQKRYIAVLEGRLAQKNGEINLPLRVDLDNRPMQLVCYEHGKDARTHYQVLDYSDYKTRVHFFPITGRTHQLRVHAAHPNGLSCAIVGDDLYGKRDERLFLHAEYISFIHPVTLKRVEFKVEAPF</sequence>
<dbReference type="PANTHER" id="PTHR21600">
    <property type="entry name" value="MITOCHONDRIAL RNA PSEUDOURIDINE SYNTHASE"/>
    <property type="match status" value="1"/>
</dbReference>
<name>A0A9D1W9C8_9SPHI</name>
<accession>A0A9D1W9C8</accession>
<dbReference type="InterPro" id="IPR050188">
    <property type="entry name" value="RluA_PseudoU_synthase"/>
</dbReference>
<dbReference type="SUPFAM" id="SSF55120">
    <property type="entry name" value="Pseudouridine synthase"/>
    <property type="match status" value="1"/>
</dbReference>
<proteinExistence type="predicted"/>
<dbReference type="AlphaFoldDB" id="A0A9D1W9C8"/>
<evidence type="ECO:0000313" key="3">
    <source>
        <dbReference type="Proteomes" id="UP000824156"/>
    </source>
</evidence>
<reference evidence="2" key="2">
    <citation type="submission" date="2021-04" db="EMBL/GenBank/DDBJ databases">
        <authorList>
            <person name="Gilroy R."/>
        </authorList>
    </citation>
    <scope>NUCLEOTIDE SEQUENCE</scope>
    <source>
        <strain evidence="2">1719</strain>
    </source>
</reference>
<dbReference type="GO" id="GO:0140098">
    <property type="term" value="F:catalytic activity, acting on RNA"/>
    <property type="evidence" value="ECO:0007669"/>
    <property type="project" value="UniProtKB-ARBA"/>
</dbReference>
<feature type="domain" description="Pseudouridine synthase RsuA/RluA-like" evidence="1">
    <location>
        <begin position="366"/>
        <end position="513"/>
    </location>
</feature>
<dbReference type="Pfam" id="PF00849">
    <property type="entry name" value="PseudoU_synth_2"/>
    <property type="match status" value="1"/>
</dbReference>
<dbReference type="EMBL" id="DXEZ01000114">
    <property type="protein sequence ID" value="HIX54182.1"/>
    <property type="molecule type" value="Genomic_DNA"/>
</dbReference>
<dbReference type="Gene3D" id="3.30.2350.10">
    <property type="entry name" value="Pseudouridine synthase"/>
    <property type="match status" value="1"/>
</dbReference>
<dbReference type="GO" id="GO:0003723">
    <property type="term" value="F:RNA binding"/>
    <property type="evidence" value="ECO:0007669"/>
    <property type="project" value="InterPro"/>
</dbReference>
<dbReference type="InterPro" id="IPR006224">
    <property type="entry name" value="PsdUridine_synth_RluA-like_CS"/>
</dbReference>
<dbReference type="InterPro" id="IPR020103">
    <property type="entry name" value="PsdUridine_synth_cat_dom_sf"/>
</dbReference>
<comment type="caution">
    <text evidence="2">The sequence shown here is derived from an EMBL/GenBank/DDBJ whole genome shotgun (WGS) entry which is preliminary data.</text>
</comment>
<gene>
    <name evidence="2" type="ORF">H9853_04095</name>
</gene>
<evidence type="ECO:0000313" key="2">
    <source>
        <dbReference type="EMBL" id="HIX54182.1"/>
    </source>
</evidence>
<dbReference type="GO" id="GO:0000455">
    <property type="term" value="P:enzyme-directed rRNA pseudouridine synthesis"/>
    <property type="evidence" value="ECO:0007669"/>
    <property type="project" value="TreeGrafter"/>
</dbReference>
<protein>
    <submittedName>
        <fullName evidence="2">RluA family pseudouridine synthase</fullName>
    </submittedName>
</protein>
<dbReference type="GO" id="GO:0009982">
    <property type="term" value="F:pseudouridine synthase activity"/>
    <property type="evidence" value="ECO:0007669"/>
    <property type="project" value="InterPro"/>
</dbReference>
<reference evidence="2" key="1">
    <citation type="journal article" date="2021" name="PeerJ">
        <title>Extensive microbial diversity within the chicken gut microbiome revealed by metagenomics and culture.</title>
        <authorList>
            <person name="Gilroy R."/>
            <person name="Ravi A."/>
            <person name="Getino M."/>
            <person name="Pursley I."/>
            <person name="Horton D.L."/>
            <person name="Alikhan N.F."/>
            <person name="Baker D."/>
            <person name="Gharbi K."/>
            <person name="Hall N."/>
            <person name="Watson M."/>
            <person name="Adriaenssens E.M."/>
            <person name="Foster-Nyarko E."/>
            <person name="Jarju S."/>
            <person name="Secka A."/>
            <person name="Antonio M."/>
            <person name="Oren A."/>
            <person name="Chaudhuri R.R."/>
            <person name="La Ragione R."/>
            <person name="Hildebrand F."/>
            <person name="Pallen M.J."/>
        </authorList>
    </citation>
    <scope>NUCLEOTIDE SEQUENCE</scope>
    <source>
        <strain evidence="2">1719</strain>
    </source>
</reference>
<organism evidence="2 3">
    <name type="scientific">Candidatus Sphingobacterium stercoripullorum</name>
    <dbReference type="NCBI Taxonomy" id="2838759"/>
    <lineage>
        <taxon>Bacteria</taxon>
        <taxon>Pseudomonadati</taxon>
        <taxon>Bacteroidota</taxon>
        <taxon>Sphingobacteriia</taxon>
        <taxon>Sphingobacteriales</taxon>
        <taxon>Sphingobacteriaceae</taxon>
        <taxon>Sphingobacterium</taxon>
    </lineage>
</organism>
<dbReference type="CDD" id="cd02869">
    <property type="entry name" value="PseudoU_synth_RluA_like"/>
    <property type="match status" value="1"/>
</dbReference>
<dbReference type="InterPro" id="IPR006145">
    <property type="entry name" value="PsdUridine_synth_RsuA/RluA"/>
</dbReference>
<evidence type="ECO:0000259" key="1">
    <source>
        <dbReference type="Pfam" id="PF00849"/>
    </source>
</evidence>